<accession>A0A9P4LSF9</accession>
<dbReference type="GO" id="GO:0032465">
    <property type="term" value="P:regulation of cytokinesis"/>
    <property type="evidence" value="ECO:0007669"/>
    <property type="project" value="UniProtKB-ARBA"/>
</dbReference>
<dbReference type="GO" id="GO:1902115">
    <property type="term" value="P:regulation of organelle assembly"/>
    <property type="evidence" value="ECO:0007669"/>
    <property type="project" value="UniProtKB-ARBA"/>
</dbReference>
<dbReference type="GO" id="GO:0000776">
    <property type="term" value="C:kinetochore"/>
    <property type="evidence" value="ECO:0007669"/>
    <property type="project" value="UniProtKB-ARBA"/>
</dbReference>
<dbReference type="AlphaFoldDB" id="A0A9P4LSF9"/>
<feature type="binding site" evidence="11 13">
    <location>
        <position position="112"/>
    </location>
    <ligand>
        <name>ATP</name>
        <dbReference type="ChEBI" id="CHEBI:30616"/>
    </ligand>
</feature>
<keyword evidence="5 11" id="KW-0547">Nucleotide-binding</keyword>
<dbReference type="Pfam" id="PF00069">
    <property type="entry name" value="Pkinase"/>
    <property type="match status" value="1"/>
</dbReference>
<dbReference type="OrthoDB" id="377346at2759"/>
<gene>
    <name evidence="17" type="ORF">EK21DRAFT_107001</name>
</gene>
<dbReference type="EMBL" id="ML978157">
    <property type="protein sequence ID" value="KAF2035475.1"/>
    <property type="molecule type" value="Genomic_DNA"/>
</dbReference>
<evidence type="ECO:0000256" key="10">
    <source>
        <dbReference type="PIRSR" id="PIRSR630616-1"/>
    </source>
</evidence>
<dbReference type="Proteomes" id="UP000799777">
    <property type="component" value="Unassembled WGS sequence"/>
</dbReference>
<evidence type="ECO:0000256" key="6">
    <source>
        <dbReference type="ARBA" id="ARBA00022777"/>
    </source>
</evidence>
<dbReference type="InterPro" id="IPR000719">
    <property type="entry name" value="Prot_kinase_dom"/>
</dbReference>
<dbReference type="GO" id="GO:0032133">
    <property type="term" value="C:chromosome passenger complex"/>
    <property type="evidence" value="ECO:0007669"/>
    <property type="project" value="UniProtKB-ARBA"/>
</dbReference>
<dbReference type="InterPro" id="IPR030616">
    <property type="entry name" value="Aur-like"/>
</dbReference>
<evidence type="ECO:0000259" key="16">
    <source>
        <dbReference type="PROSITE" id="PS50011"/>
    </source>
</evidence>
<feature type="cross-link" description="Glycyl lysine isopeptide (Lys-Gly) (interchain with G-Cter in SUMO2)" evidence="12">
    <location>
        <position position="210"/>
    </location>
</feature>
<feature type="binding site" evidence="11">
    <location>
        <position position="93"/>
    </location>
    <ligand>
        <name>ATP</name>
        <dbReference type="ChEBI" id="CHEBI:30616"/>
    </ligand>
</feature>
<comment type="catalytic activity">
    <reaction evidence="9 15">
        <text>L-seryl-[protein] + ATP = O-phospho-L-seryl-[protein] + ADP + H(+)</text>
        <dbReference type="Rhea" id="RHEA:17989"/>
        <dbReference type="Rhea" id="RHEA-COMP:9863"/>
        <dbReference type="Rhea" id="RHEA-COMP:11604"/>
        <dbReference type="ChEBI" id="CHEBI:15378"/>
        <dbReference type="ChEBI" id="CHEBI:29999"/>
        <dbReference type="ChEBI" id="CHEBI:30616"/>
        <dbReference type="ChEBI" id="CHEBI:83421"/>
        <dbReference type="ChEBI" id="CHEBI:456216"/>
        <dbReference type="EC" id="2.7.11.1"/>
    </reaction>
</comment>
<dbReference type="PANTHER" id="PTHR24350">
    <property type="entry name" value="SERINE/THREONINE-PROTEIN KINASE IAL-RELATED"/>
    <property type="match status" value="1"/>
</dbReference>
<evidence type="ECO:0000256" key="7">
    <source>
        <dbReference type="ARBA" id="ARBA00022840"/>
    </source>
</evidence>
<name>A0A9P4LSF9_9PLEO</name>
<feature type="domain" description="Protein kinase" evidence="16">
    <location>
        <begin position="83"/>
        <end position="346"/>
    </location>
</feature>
<evidence type="ECO:0000256" key="12">
    <source>
        <dbReference type="PIRSR" id="PIRSR630616-3"/>
    </source>
</evidence>
<dbReference type="GO" id="GO:0045143">
    <property type="term" value="P:homologous chromosome segregation"/>
    <property type="evidence" value="ECO:0007669"/>
    <property type="project" value="UniProtKB-ARBA"/>
</dbReference>
<comment type="caution">
    <text evidence="17">The sequence shown here is derived from an EMBL/GenBank/DDBJ whole genome shotgun (WGS) entry which is preliminary data.</text>
</comment>
<evidence type="ECO:0000256" key="8">
    <source>
        <dbReference type="ARBA" id="ARBA00047899"/>
    </source>
</evidence>
<evidence type="ECO:0000256" key="11">
    <source>
        <dbReference type="PIRSR" id="PIRSR630616-2"/>
    </source>
</evidence>
<feature type="binding site" evidence="11">
    <location>
        <begin position="161"/>
        <end position="163"/>
    </location>
    <ligand>
        <name>ATP</name>
        <dbReference type="ChEBI" id="CHEBI:30616"/>
    </ligand>
</feature>
<evidence type="ECO:0000256" key="2">
    <source>
        <dbReference type="ARBA" id="ARBA00021157"/>
    </source>
</evidence>
<keyword evidence="6 15" id="KW-0418">Kinase</keyword>
<evidence type="ECO:0000256" key="3">
    <source>
        <dbReference type="ARBA" id="ARBA00022527"/>
    </source>
</evidence>
<dbReference type="GO" id="GO:0004674">
    <property type="term" value="F:protein serine/threonine kinase activity"/>
    <property type="evidence" value="ECO:0007669"/>
    <property type="project" value="UniProtKB-KW"/>
</dbReference>
<comment type="catalytic activity">
    <reaction evidence="8 15">
        <text>L-threonyl-[protein] + ATP = O-phospho-L-threonyl-[protein] + ADP + H(+)</text>
        <dbReference type="Rhea" id="RHEA:46608"/>
        <dbReference type="Rhea" id="RHEA-COMP:11060"/>
        <dbReference type="Rhea" id="RHEA-COMP:11605"/>
        <dbReference type="ChEBI" id="CHEBI:15378"/>
        <dbReference type="ChEBI" id="CHEBI:30013"/>
        <dbReference type="ChEBI" id="CHEBI:30616"/>
        <dbReference type="ChEBI" id="CHEBI:61977"/>
        <dbReference type="ChEBI" id="CHEBI:456216"/>
        <dbReference type="EC" id="2.7.11.1"/>
    </reaction>
</comment>
<dbReference type="InterPro" id="IPR017441">
    <property type="entry name" value="Protein_kinase_ATP_BS"/>
</dbReference>
<dbReference type="PROSITE" id="PS00107">
    <property type="entry name" value="PROTEIN_KINASE_ATP"/>
    <property type="match status" value="1"/>
</dbReference>
<feature type="active site" description="Proton acceptor" evidence="10">
    <location>
        <position position="208"/>
    </location>
</feature>
<keyword evidence="18" id="KW-1185">Reference proteome</keyword>
<evidence type="ECO:0000256" key="13">
    <source>
        <dbReference type="PROSITE-ProRule" id="PRU10141"/>
    </source>
</evidence>
<dbReference type="InterPro" id="IPR011009">
    <property type="entry name" value="Kinase-like_dom_sf"/>
</dbReference>
<dbReference type="PROSITE" id="PS00108">
    <property type="entry name" value="PROTEIN_KINASE_ST"/>
    <property type="match status" value="1"/>
</dbReference>
<dbReference type="FunFam" id="1.10.510.10:FF:000235">
    <property type="entry name" value="Serine/threonine-protein kinase ark1"/>
    <property type="match status" value="1"/>
</dbReference>
<feature type="binding site" evidence="11">
    <location>
        <position position="226"/>
    </location>
    <ligand>
        <name>ATP</name>
        <dbReference type="ChEBI" id="CHEBI:30616"/>
    </ligand>
</feature>
<dbReference type="EC" id="2.7.11.1" evidence="1 15"/>
<dbReference type="SMART" id="SM00220">
    <property type="entry name" value="S_TKc"/>
    <property type="match status" value="1"/>
</dbReference>
<dbReference type="CDD" id="cd14007">
    <property type="entry name" value="STKc_Aurora"/>
    <property type="match status" value="1"/>
</dbReference>
<proteinExistence type="inferred from homology"/>
<reference evidence="17" key="1">
    <citation type="journal article" date="2020" name="Stud. Mycol.">
        <title>101 Dothideomycetes genomes: a test case for predicting lifestyles and emergence of pathogens.</title>
        <authorList>
            <person name="Haridas S."/>
            <person name="Albert R."/>
            <person name="Binder M."/>
            <person name="Bloem J."/>
            <person name="Labutti K."/>
            <person name="Salamov A."/>
            <person name="Andreopoulos B."/>
            <person name="Baker S."/>
            <person name="Barry K."/>
            <person name="Bills G."/>
            <person name="Bluhm B."/>
            <person name="Cannon C."/>
            <person name="Castanera R."/>
            <person name="Culley D."/>
            <person name="Daum C."/>
            <person name="Ezra D."/>
            <person name="Gonzalez J."/>
            <person name="Henrissat B."/>
            <person name="Kuo A."/>
            <person name="Liang C."/>
            <person name="Lipzen A."/>
            <person name="Lutzoni F."/>
            <person name="Magnuson J."/>
            <person name="Mondo S."/>
            <person name="Nolan M."/>
            <person name="Ohm R."/>
            <person name="Pangilinan J."/>
            <person name="Park H.-J."/>
            <person name="Ramirez L."/>
            <person name="Alfaro M."/>
            <person name="Sun H."/>
            <person name="Tritt A."/>
            <person name="Yoshinaga Y."/>
            <person name="Zwiers L.-H."/>
            <person name="Turgeon B."/>
            <person name="Goodwin S."/>
            <person name="Spatafora J."/>
            <person name="Crous P."/>
            <person name="Grigoriev I."/>
        </authorList>
    </citation>
    <scope>NUCLEOTIDE SEQUENCE</scope>
    <source>
        <strain evidence="17">CBS 110217</strain>
    </source>
</reference>
<dbReference type="Gene3D" id="1.10.510.10">
    <property type="entry name" value="Transferase(Phosphotransferase) domain 1"/>
    <property type="match status" value="1"/>
</dbReference>
<keyword evidence="3 14" id="KW-0723">Serine/threonine-protein kinase</keyword>
<dbReference type="PROSITE" id="PS50011">
    <property type="entry name" value="PROTEIN_KINASE_DOM"/>
    <property type="match status" value="1"/>
</dbReference>
<keyword evidence="7 11" id="KW-0067">ATP-binding</keyword>
<evidence type="ECO:0000313" key="18">
    <source>
        <dbReference type="Proteomes" id="UP000799777"/>
    </source>
</evidence>
<dbReference type="GO" id="GO:0090266">
    <property type="term" value="P:regulation of mitotic cell cycle spindle assembly checkpoint"/>
    <property type="evidence" value="ECO:0007669"/>
    <property type="project" value="UniProtKB-ARBA"/>
</dbReference>
<dbReference type="GO" id="GO:0005524">
    <property type="term" value="F:ATP binding"/>
    <property type="evidence" value="ECO:0007669"/>
    <property type="project" value="UniProtKB-UniRule"/>
</dbReference>
<feature type="binding site" evidence="11">
    <location>
        <begin position="212"/>
        <end position="213"/>
    </location>
    <ligand>
        <name>ATP</name>
        <dbReference type="ChEBI" id="CHEBI:30616"/>
    </ligand>
</feature>
<evidence type="ECO:0000256" key="5">
    <source>
        <dbReference type="ARBA" id="ARBA00022741"/>
    </source>
</evidence>
<comment type="similarity">
    <text evidence="15">Belongs to the protein kinase superfamily. Ser/Thr protein kinase family. Aurora subfamily.</text>
</comment>
<dbReference type="GO" id="GO:0044779">
    <property type="term" value="P:meiotic spindle checkpoint signaling"/>
    <property type="evidence" value="ECO:0007669"/>
    <property type="project" value="UniProtKB-ARBA"/>
</dbReference>
<evidence type="ECO:0000256" key="4">
    <source>
        <dbReference type="ARBA" id="ARBA00022679"/>
    </source>
</evidence>
<evidence type="ECO:0000256" key="9">
    <source>
        <dbReference type="ARBA" id="ARBA00048679"/>
    </source>
</evidence>
<keyword evidence="4 15" id="KW-0808">Transferase</keyword>
<dbReference type="SUPFAM" id="SSF56112">
    <property type="entry name" value="Protein kinase-like (PK-like)"/>
    <property type="match status" value="1"/>
</dbReference>
<evidence type="ECO:0000256" key="14">
    <source>
        <dbReference type="RuleBase" id="RU000304"/>
    </source>
</evidence>
<evidence type="ECO:0000256" key="1">
    <source>
        <dbReference type="ARBA" id="ARBA00012513"/>
    </source>
</evidence>
<dbReference type="FunFam" id="3.30.200.20:FF:000042">
    <property type="entry name" value="Aurora kinase A"/>
    <property type="match status" value="1"/>
</dbReference>
<dbReference type="GO" id="GO:0008608">
    <property type="term" value="P:attachment of spindle microtubules to kinetochore"/>
    <property type="evidence" value="ECO:0007669"/>
    <property type="project" value="UniProtKB-ARBA"/>
</dbReference>
<evidence type="ECO:0000256" key="15">
    <source>
        <dbReference type="RuleBase" id="RU367134"/>
    </source>
</evidence>
<evidence type="ECO:0000313" key="17">
    <source>
        <dbReference type="EMBL" id="KAF2035475.1"/>
    </source>
</evidence>
<dbReference type="GO" id="GO:0051233">
    <property type="term" value="C:spindle midzone"/>
    <property type="evidence" value="ECO:0007669"/>
    <property type="project" value="UniProtKB-ARBA"/>
</dbReference>
<dbReference type="GO" id="GO:0000819">
    <property type="term" value="P:sister chromatid segregation"/>
    <property type="evidence" value="ECO:0007669"/>
    <property type="project" value="UniProtKB-ARBA"/>
</dbReference>
<dbReference type="GO" id="GO:0072479">
    <property type="term" value="P:response to mitotic cell cycle spindle assembly checkpoint signaling"/>
    <property type="evidence" value="ECO:0007669"/>
    <property type="project" value="UniProtKB-ARBA"/>
</dbReference>
<protein>
    <recommendedName>
        <fullName evidence="2 15">Aurora kinase</fullName>
        <ecNumber evidence="1 15">2.7.11.1</ecNumber>
    </recommendedName>
</protein>
<dbReference type="InterPro" id="IPR008271">
    <property type="entry name" value="Ser/Thr_kinase_AS"/>
</dbReference>
<sequence>MAPKKTAKVPAHLKPTDTGSVLSNTKLIILNTKQKLSSLRSSGPTMITKPALKSKTITQARTPQTSPPHEPLRAPSALTAHDFEVGGTLGKGKFGRVYLARHIETNYVCALKIISKAQCSNEEEERLIRRELEVHQNLTHKNILKLLSWFHDDKSIYLVLEYAPGGSLYSCLRKQPKGRFDERTAAQYVAQMAEALRYMHGKNIIHRDIKPENILLGLHREIKLADFGYSVHSESGFRSTVCGTLDYLSPEVVIMMIKPGKSRECYTKAIDQWSLGVLTYELLVGKAPFEMKSTLGTQKEIASFKGKGIESPSHASRDAEDMITKLLNMDGEERLGSDGVLVHPRVKRHVERSIMSGIRKLDRMLERAV</sequence>
<organism evidence="17 18">
    <name type="scientific">Setomelanomma holmii</name>
    <dbReference type="NCBI Taxonomy" id="210430"/>
    <lineage>
        <taxon>Eukaryota</taxon>
        <taxon>Fungi</taxon>
        <taxon>Dikarya</taxon>
        <taxon>Ascomycota</taxon>
        <taxon>Pezizomycotina</taxon>
        <taxon>Dothideomycetes</taxon>
        <taxon>Pleosporomycetidae</taxon>
        <taxon>Pleosporales</taxon>
        <taxon>Pleosporineae</taxon>
        <taxon>Phaeosphaeriaceae</taxon>
        <taxon>Setomelanomma</taxon>
    </lineage>
</organism>